<keyword evidence="4" id="KW-1185">Reference proteome</keyword>
<accession>A0ABS7XDW0</accession>
<reference evidence="3 4" key="1">
    <citation type="submission" date="2020-12" db="EMBL/GenBank/DDBJ databases">
        <authorList>
            <person name="Ruan W."/>
            <person name="Khan S.A."/>
            <person name="Jeon C.O."/>
        </authorList>
    </citation>
    <scope>NUCLEOTIDE SEQUENCE [LARGE SCALE GENOMIC DNA]</scope>
    <source>
        <strain evidence="3 4">MA-13</strain>
    </source>
</reference>
<keyword evidence="1" id="KW-1133">Transmembrane helix</keyword>
<dbReference type="Proteomes" id="UP000663814">
    <property type="component" value="Unassembled WGS sequence"/>
</dbReference>
<evidence type="ECO:0000313" key="4">
    <source>
        <dbReference type="Proteomes" id="UP000663814"/>
    </source>
</evidence>
<proteinExistence type="predicted"/>
<dbReference type="Pfam" id="PF01514">
    <property type="entry name" value="YscJ_FliF"/>
    <property type="match status" value="1"/>
</dbReference>
<dbReference type="InterPro" id="IPR006182">
    <property type="entry name" value="FliF_N_dom"/>
</dbReference>
<dbReference type="EMBL" id="JAERPS020000011">
    <property type="protein sequence ID" value="MBZ9613763.1"/>
    <property type="molecule type" value="Genomic_DNA"/>
</dbReference>
<evidence type="ECO:0000256" key="1">
    <source>
        <dbReference type="SAM" id="Phobius"/>
    </source>
</evidence>
<evidence type="ECO:0000313" key="3">
    <source>
        <dbReference type="EMBL" id="MBZ9613763.1"/>
    </source>
</evidence>
<keyword evidence="1" id="KW-0812">Transmembrane</keyword>
<name>A0ABS7XDW0_9GAMM</name>
<evidence type="ECO:0000259" key="2">
    <source>
        <dbReference type="Pfam" id="PF01514"/>
    </source>
</evidence>
<dbReference type="RefSeq" id="WP_205313551.1">
    <property type="nucleotide sequence ID" value="NZ_JAERPS020000011.1"/>
</dbReference>
<protein>
    <recommendedName>
        <fullName evidence="2">Flagellar M-ring N-terminal domain-containing protein</fullName>
    </recommendedName>
</protein>
<organism evidence="3 4">
    <name type="scientific">Rheinheimera maricola</name>
    <dbReference type="NCBI Taxonomy" id="2793282"/>
    <lineage>
        <taxon>Bacteria</taxon>
        <taxon>Pseudomonadati</taxon>
        <taxon>Pseudomonadota</taxon>
        <taxon>Gammaproteobacteria</taxon>
        <taxon>Chromatiales</taxon>
        <taxon>Chromatiaceae</taxon>
        <taxon>Rheinheimera</taxon>
    </lineage>
</organism>
<feature type="domain" description="Flagellar M-ring N-terminal" evidence="2">
    <location>
        <begin position="15"/>
        <end position="73"/>
    </location>
</feature>
<keyword evidence="1" id="KW-0472">Membrane</keyword>
<sequence>MVLAILIVKWSRTDEPEYRPLVQDMRLVDAVKIADVLDKSEIDYFSDVKNHMLYVNQNQSVQARIELAKIGIVIEYPKISEQADLHEAYAQLSKNLELEKTSGPFHEQAWFLRVIKLLMSGIIIIVLILSVVRPALAAVLLSEDEK</sequence>
<feature type="transmembrane region" description="Helical" evidence="1">
    <location>
        <begin position="117"/>
        <end position="141"/>
    </location>
</feature>
<comment type="caution">
    <text evidence="3">The sequence shown here is derived from an EMBL/GenBank/DDBJ whole genome shotgun (WGS) entry which is preliminary data.</text>
</comment>
<reference evidence="3 4" key="2">
    <citation type="submission" date="2021-08" db="EMBL/GenBank/DDBJ databases">
        <title>Rheinheimera aquimaris sp. nov., isolated from seawater of the East Sea in Korea.</title>
        <authorList>
            <person name="Kim K.H."/>
            <person name="Wenting R."/>
            <person name="Kim K.R."/>
            <person name="Jeon C.O."/>
        </authorList>
    </citation>
    <scope>NUCLEOTIDE SEQUENCE [LARGE SCALE GENOMIC DNA]</scope>
    <source>
        <strain evidence="3 4">MA-13</strain>
    </source>
</reference>
<gene>
    <name evidence="3" type="ORF">I4W93_019385</name>
</gene>